<gene>
    <name evidence="2" type="ordered locus">Emtol_2833</name>
</gene>
<dbReference type="Proteomes" id="UP000002875">
    <property type="component" value="Chromosome"/>
</dbReference>
<evidence type="ECO:0008006" key="4">
    <source>
        <dbReference type="Google" id="ProtNLM"/>
    </source>
</evidence>
<reference evidence="2 3" key="1">
    <citation type="submission" date="2011-07" db="EMBL/GenBank/DDBJ databases">
        <title>The complete genome of chromosome of Emticicia oligotrophica DSM 17448.</title>
        <authorList>
            <consortium name="US DOE Joint Genome Institute (JGI-PGF)"/>
            <person name="Lucas S."/>
            <person name="Han J."/>
            <person name="Lapidus A."/>
            <person name="Bruce D."/>
            <person name="Goodwin L."/>
            <person name="Pitluck S."/>
            <person name="Peters L."/>
            <person name="Kyrpides N."/>
            <person name="Mavromatis K."/>
            <person name="Ivanova N."/>
            <person name="Ovchinnikova G."/>
            <person name="Teshima H."/>
            <person name="Detter J.C."/>
            <person name="Tapia R."/>
            <person name="Han C."/>
            <person name="Land M."/>
            <person name="Hauser L."/>
            <person name="Markowitz V."/>
            <person name="Cheng J.-F."/>
            <person name="Hugenholtz P."/>
            <person name="Woyke T."/>
            <person name="Wu D."/>
            <person name="Tindall B."/>
            <person name="Pomrenke H."/>
            <person name="Brambilla E."/>
            <person name="Klenk H.-P."/>
            <person name="Eisen J.A."/>
        </authorList>
    </citation>
    <scope>NUCLEOTIDE SEQUENCE [LARGE SCALE GENOMIC DNA]</scope>
    <source>
        <strain evidence="2 3">DSM 17448</strain>
    </source>
</reference>
<evidence type="ECO:0000256" key="1">
    <source>
        <dbReference type="SAM" id="SignalP"/>
    </source>
</evidence>
<protein>
    <recommendedName>
        <fullName evidence="4">PKD domain-containing protein</fullName>
    </recommendedName>
</protein>
<dbReference type="EMBL" id="CP002961">
    <property type="protein sequence ID" value="AFK03967.1"/>
    <property type="molecule type" value="Genomic_DNA"/>
</dbReference>
<dbReference type="RefSeq" id="WP_015029663.1">
    <property type="nucleotide sequence ID" value="NC_018748.1"/>
</dbReference>
<organism evidence="2 3">
    <name type="scientific">Emticicia oligotrophica (strain DSM 17448 / CIP 109782 / MTCC 6937 / GPTSA100-15)</name>
    <dbReference type="NCBI Taxonomy" id="929562"/>
    <lineage>
        <taxon>Bacteria</taxon>
        <taxon>Pseudomonadati</taxon>
        <taxon>Bacteroidota</taxon>
        <taxon>Cytophagia</taxon>
        <taxon>Cytophagales</taxon>
        <taxon>Leadbetterellaceae</taxon>
        <taxon>Emticicia</taxon>
    </lineage>
</organism>
<name>A0ABN4ANG9_EMTOG</name>
<sequence length="317" mass="35862">MKIKHLFKLLLSTLFVASIYSCSTDRLIPAEEPVDPFKDKVFEGEYDLPILNKLASVSQKFTVKSSDDLPITTPKGTKIWLYEWNLVSPQGSEVKYPFDIEIIELYSLKDMILHRKPTESYGRLLSTGGAIYLSVSKNGNPLQVSSYPPNISIPAAVVDNDMWLFYEGYGRNDRFTWQEAPPDTANNPNQQEGRFTIFAGKGSYEIFPKRFGWINCDKFANDPRPQTTVSFVSTKVPLENVAIFMVLPNINSVIQVFNGKSLNVPIGEDVKIVAIAQTTKEEVFSFFKDIKIEDLQTIEIELKPSTEKEVLDALEKL</sequence>
<accession>A0ABN4ANG9</accession>
<keyword evidence="1" id="KW-0732">Signal</keyword>
<dbReference type="PROSITE" id="PS51257">
    <property type="entry name" value="PROKAR_LIPOPROTEIN"/>
    <property type="match status" value="1"/>
</dbReference>
<feature type="signal peptide" evidence="1">
    <location>
        <begin position="1"/>
        <end position="23"/>
    </location>
</feature>
<evidence type="ECO:0000313" key="3">
    <source>
        <dbReference type="Proteomes" id="UP000002875"/>
    </source>
</evidence>
<proteinExistence type="predicted"/>
<feature type="chain" id="PRO_5045669604" description="PKD domain-containing protein" evidence="1">
    <location>
        <begin position="24"/>
        <end position="317"/>
    </location>
</feature>
<keyword evidence="3" id="KW-1185">Reference proteome</keyword>
<evidence type="ECO:0000313" key="2">
    <source>
        <dbReference type="EMBL" id="AFK03967.1"/>
    </source>
</evidence>